<proteinExistence type="inferred from homology"/>
<dbReference type="InterPro" id="IPR036188">
    <property type="entry name" value="FAD/NAD-bd_sf"/>
</dbReference>
<dbReference type="Pfam" id="PF00732">
    <property type="entry name" value="GMC_oxred_N"/>
    <property type="match status" value="1"/>
</dbReference>
<evidence type="ECO:0000256" key="4">
    <source>
        <dbReference type="ARBA" id="ARBA00004253"/>
    </source>
</evidence>
<organism evidence="20 21">
    <name type="scientific">Suhomyces tanzawaensis NRRL Y-17324</name>
    <dbReference type="NCBI Taxonomy" id="984487"/>
    <lineage>
        <taxon>Eukaryota</taxon>
        <taxon>Fungi</taxon>
        <taxon>Dikarya</taxon>
        <taxon>Ascomycota</taxon>
        <taxon>Saccharomycotina</taxon>
        <taxon>Pichiomycetes</taxon>
        <taxon>Debaryomycetaceae</taxon>
        <taxon>Suhomyces</taxon>
    </lineage>
</organism>
<keyword evidence="14" id="KW-0472">Membrane</keyword>
<evidence type="ECO:0000256" key="7">
    <source>
        <dbReference type="ARBA" id="ARBA00010790"/>
    </source>
</evidence>
<evidence type="ECO:0000256" key="6">
    <source>
        <dbReference type="ARBA" id="ARBA00005144"/>
    </source>
</evidence>
<evidence type="ECO:0000256" key="5">
    <source>
        <dbReference type="ARBA" id="ARBA00004370"/>
    </source>
</evidence>
<feature type="domain" description="Glucose-methanol-choline oxidoreductase C-terminal" evidence="19">
    <location>
        <begin position="523"/>
        <end position="670"/>
    </location>
</feature>
<dbReference type="GeneID" id="30985084"/>
<dbReference type="GO" id="GO:0016020">
    <property type="term" value="C:membrane"/>
    <property type="evidence" value="ECO:0007669"/>
    <property type="project" value="UniProtKB-SubCell"/>
</dbReference>
<dbReference type="GO" id="GO:0005782">
    <property type="term" value="C:peroxisomal matrix"/>
    <property type="evidence" value="ECO:0007669"/>
    <property type="project" value="UniProtKB-SubCell"/>
</dbReference>
<evidence type="ECO:0000256" key="17">
    <source>
        <dbReference type="PIRSR" id="PIRSR028937-1"/>
    </source>
</evidence>
<evidence type="ECO:0000256" key="12">
    <source>
        <dbReference type="ARBA" id="ARBA00023002"/>
    </source>
</evidence>
<dbReference type="RefSeq" id="XP_020063451.1">
    <property type="nucleotide sequence ID" value="XM_020210948.1"/>
</dbReference>
<gene>
    <name evidence="20" type="ORF">CANTADRAFT_6726</name>
</gene>
<keyword evidence="13" id="KW-0485">Methanol utilization</keyword>
<dbReference type="EMBL" id="KV453913">
    <property type="protein sequence ID" value="ODV78329.1"/>
    <property type="molecule type" value="Genomic_DNA"/>
</dbReference>
<evidence type="ECO:0000259" key="18">
    <source>
        <dbReference type="Pfam" id="PF00732"/>
    </source>
</evidence>
<dbReference type="GO" id="GO:0047639">
    <property type="term" value="F:alcohol oxidase activity"/>
    <property type="evidence" value="ECO:0007669"/>
    <property type="project" value="UniProtKB-EC"/>
</dbReference>
<comment type="catalytic activity">
    <reaction evidence="2">
        <text>a primary alcohol + O2 = an aldehyde + H2O2</text>
        <dbReference type="Rhea" id="RHEA:19829"/>
        <dbReference type="ChEBI" id="CHEBI:15379"/>
        <dbReference type="ChEBI" id="CHEBI:15734"/>
        <dbReference type="ChEBI" id="CHEBI:16240"/>
        <dbReference type="ChEBI" id="CHEBI:17478"/>
        <dbReference type="EC" id="1.1.3.13"/>
    </reaction>
</comment>
<dbReference type="InterPro" id="IPR007867">
    <property type="entry name" value="GMC_OxRtase_C"/>
</dbReference>
<evidence type="ECO:0000256" key="13">
    <source>
        <dbReference type="ARBA" id="ARBA00023095"/>
    </source>
</evidence>
<reference evidence="21" key="1">
    <citation type="submission" date="2016-05" db="EMBL/GenBank/DDBJ databases">
        <title>Comparative genomics of biotechnologically important yeasts.</title>
        <authorList>
            <consortium name="DOE Joint Genome Institute"/>
            <person name="Riley R."/>
            <person name="Haridas S."/>
            <person name="Wolfe K.H."/>
            <person name="Lopes M.R."/>
            <person name="Hittinger C.T."/>
            <person name="Goker M."/>
            <person name="Salamov A."/>
            <person name="Wisecaver J."/>
            <person name="Long T.M."/>
            <person name="Aerts A.L."/>
            <person name="Barry K."/>
            <person name="Choi C."/>
            <person name="Clum A."/>
            <person name="Coughlan A.Y."/>
            <person name="Deshpande S."/>
            <person name="Douglass A.P."/>
            <person name="Hanson S.J."/>
            <person name="Klenk H.-P."/>
            <person name="Labutti K."/>
            <person name="Lapidus A."/>
            <person name="Lindquist E."/>
            <person name="Lipzen A."/>
            <person name="Meier-Kolthoff J.P."/>
            <person name="Ohm R.A."/>
            <person name="Otillar R.P."/>
            <person name="Pangilinan J."/>
            <person name="Peng Y."/>
            <person name="Rokas A."/>
            <person name="Rosa C.A."/>
            <person name="Scheuner C."/>
            <person name="Sibirny A.A."/>
            <person name="Slot J.C."/>
            <person name="Stielow J.B."/>
            <person name="Sun H."/>
            <person name="Kurtzman C.P."/>
            <person name="Blackwell M."/>
            <person name="Grigoriev I.V."/>
            <person name="Jeffries T.W."/>
        </authorList>
    </citation>
    <scope>NUCLEOTIDE SEQUENCE [LARGE SCALE GENOMIC DNA]</scope>
    <source>
        <strain evidence="21">NRRL Y-17324</strain>
    </source>
</reference>
<dbReference type="OrthoDB" id="269227at2759"/>
<dbReference type="UniPathway" id="UPA00147"/>
<keyword evidence="15" id="KW-0576">Peroxisome</keyword>
<keyword evidence="12 16" id="KW-0560">Oxidoreductase</keyword>
<evidence type="ECO:0000256" key="11">
    <source>
        <dbReference type="ARBA" id="ARBA00022989"/>
    </source>
</evidence>
<dbReference type="InterPro" id="IPR012400">
    <property type="entry name" value="Long_Oxdase"/>
</dbReference>
<evidence type="ECO:0000256" key="15">
    <source>
        <dbReference type="ARBA" id="ARBA00023140"/>
    </source>
</evidence>
<dbReference type="Gene3D" id="3.50.50.60">
    <property type="entry name" value="FAD/NAD(P)-binding domain"/>
    <property type="match status" value="2"/>
</dbReference>
<dbReference type="InterPro" id="IPR000172">
    <property type="entry name" value="GMC_OxRdtase_N"/>
</dbReference>
<evidence type="ECO:0000259" key="19">
    <source>
        <dbReference type="Pfam" id="PF05199"/>
    </source>
</evidence>
<dbReference type="GO" id="GO:0050660">
    <property type="term" value="F:flavin adenine dinucleotide binding"/>
    <property type="evidence" value="ECO:0007669"/>
    <property type="project" value="InterPro"/>
</dbReference>
<evidence type="ECO:0000256" key="8">
    <source>
        <dbReference type="ARBA" id="ARBA00022630"/>
    </source>
</evidence>
<keyword evidence="9" id="KW-0812">Transmembrane</keyword>
<dbReference type="Proteomes" id="UP000094285">
    <property type="component" value="Unassembled WGS sequence"/>
</dbReference>
<keyword evidence="21" id="KW-1185">Reference proteome</keyword>
<evidence type="ECO:0000256" key="10">
    <source>
        <dbReference type="ARBA" id="ARBA00022827"/>
    </source>
</evidence>
<comment type="pathway">
    <text evidence="6">Energy metabolism; methane degradation.</text>
</comment>
<evidence type="ECO:0000313" key="21">
    <source>
        <dbReference type="Proteomes" id="UP000094285"/>
    </source>
</evidence>
<dbReference type="STRING" id="984487.A0A1E4SFN0"/>
<dbReference type="EC" id="1.1.3.20" evidence="16"/>
<dbReference type="GO" id="GO:0046188">
    <property type="term" value="P:methane catabolic process"/>
    <property type="evidence" value="ECO:0007669"/>
    <property type="project" value="UniProtKB-UniPathway"/>
</dbReference>
<protein>
    <recommendedName>
        <fullName evidence="16">Long-chain-alcohol oxidase</fullName>
        <ecNumber evidence="16">1.1.3.20</ecNumber>
    </recommendedName>
</protein>
<feature type="active site" description="Proton acceptor" evidence="17">
    <location>
        <position position="617"/>
    </location>
</feature>
<accession>A0A1E4SFN0</accession>
<dbReference type="PANTHER" id="PTHR46056">
    <property type="entry name" value="LONG-CHAIN-ALCOHOL OXIDASE"/>
    <property type="match status" value="1"/>
</dbReference>
<evidence type="ECO:0000256" key="9">
    <source>
        <dbReference type="ARBA" id="ARBA00022692"/>
    </source>
</evidence>
<dbReference type="AlphaFoldDB" id="A0A1E4SFN0"/>
<keyword evidence="8" id="KW-0285">Flavoprotein</keyword>
<sequence>MFDLKETLFPLEVTEQHVDTILLLFDAVIHETTAENILPYLDENFPRDRLDEYLKEYSRPSKLPGMREFTKEQMCAPYTSTQQQRDFRFLAHALESRYLTPLFTNSFKLLSEMTMEEKEALLRSWRDSSQALKKNYIMQPLDILEETLEKLYDGQPKPEFRYKMMKKPEAEGEVLLLPEVDVLIIGSGSGAGVVAHTLSERGQKCLVLERGKYYHESEMGFDEKEARDLLQNYGVMATADLSLYVLAGNTFGGASTVNWSACFKTPFKVRKEWYDDYGIDWVATESYEECADYVWNKMGVSADHVEHSFSNKLLMDGGEKLGYQVASIPQNTAGQPHNCGYCNLGCKHGVKQGTQAFWLRDAAKNGCQFMDQVKVIRIIHEGGEAKEVLCENRITGTTFTIRGPKTFVVSGGSFNTPVLLQNSGFKNKNIGQNLQLHPSTNMYGFFEGVKTDPHNYSIMTSVCTEKSDLDGKYHGAKIELNINAPNMHMAFHSWDGSENARNFQMRYQGLSAMMMQTRDTTVGSVRCDPDRPEAVIIDYAINKFDRDALLLTMSIAADVLYIEGAAEILAPQSSKLHFKSSKPKEERSVDDKDFVEFKNRVANWPIEIYSTKLGSAHQMSSCRMSGKGPAYGACDTKGKLFESKNVYVADASSMPTACGVNPMISTMTIARHIALDIAKQLEDKAKL</sequence>
<name>A0A1E4SFN0_9ASCO</name>
<dbReference type="GO" id="GO:0046577">
    <property type="term" value="F:long-chain-alcohol oxidase activity"/>
    <property type="evidence" value="ECO:0007669"/>
    <property type="project" value="UniProtKB-EC"/>
</dbReference>
<comment type="function">
    <text evidence="3">Long-chain fatty alcohol oxidase involved in the omega-oxidation pathway of lipid degradation.</text>
</comment>
<evidence type="ECO:0000256" key="1">
    <source>
        <dbReference type="ARBA" id="ARBA00000920"/>
    </source>
</evidence>
<evidence type="ECO:0000256" key="16">
    <source>
        <dbReference type="PIRNR" id="PIRNR028937"/>
    </source>
</evidence>
<keyword evidence="10" id="KW-0274">FAD</keyword>
<evidence type="ECO:0000313" key="20">
    <source>
        <dbReference type="EMBL" id="ODV78329.1"/>
    </source>
</evidence>
<dbReference type="SUPFAM" id="SSF51905">
    <property type="entry name" value="FAD/NAD(P)-binding domain"/>
    <property type="match status" value="1"/>
</dbReference>
<evidence type="ECO:0000256" key="2">
    <source>
        <dbReference type="ARBA" id="ARBA00001411"/>
    </source>
</evidence>
<comment type="similarity">
    <text evidence="7 16">Belongs to the GMC oxidoreductase family.</text>
</comment>
<keyword evidence="11" id="KW-1133">Transmembrane helix</keyword>
<dbReference type="PANTHER" id="PTHR46056:SF12">
    <property type="entry name" value="LONG-CHAIN-ALCOHOL OXIDASE"/>
    <property type="match status" value="1"/>
</dbReference>
<comment type="subcellular location">
    <subcellularLocation>
        <location evidence="5">Membrane</location>
    </subcellularLocation>
    <subcellularLocation>
        <location evidence="4">Peroxisome matrix</location>
    </subcellularLocation>
</comment>
<evidence type="ECO:0000256" key="3">
    <source>
        <dbReference type="ARBA" id="ARBA00003842"/>
    </source>
</evidence>
<dbReference type="PIRSF" id="PIRSF028937">
    <property type="entry name" value="Lg_Ch_AO"/>
    <property type="match status" value="1"/>
</dbReference>
<feature type="domain" description="Glucose-methanol-choline oxidoreductase N-terminal" evidence="18">
    <location>
        <begin position="228"/>
        <end position="438"/>
    </location>
</feature>
<comment type="catalytic activity">
    <reaction evidence="1 16">
        <text>a long-chain primary fatty alcohol + O2 = a long-chain fatty aldehyde + H2O2</text>
        <dbReference type="Rhea" id="RHEA:22756"/>
        <dbReference type="ChEBI" id="CHEBI:15379"/>
        <dbReference type="ChEBI" id="CHEBI:16240"/>
        <dbReference type="ChEBI" id="CHEBI:17176"/>
        <dbReference type="ChEBI" id="CHEBI:77396"/>
        <dbReference type="EC" id="1.1.3.20"/>
    </reaction>
</comment>
<dbReference type="Pfam" id="PF05199">
    <property type="entry name" value="GMC_oxred_C"/>
    <property type="match status" value="1"/>
</dbReference>
<dbReference type="GO" id="GO:0015945">
    <property type="term" value="P:methanol metabolic process"/>
    <property type="evidence" value="ECO:0007669"/>
    <property type="project" value="UniProtKB-KW"/>
</dbReference>
<evidence type="ECO:0000256" key="14">
    <source>
        <dbReference type="ARBA" id="ARBA00023136"/>
    </source>
</evidence>